<comment type="caution">
    <text evidence="5">The sequence shown here is derived from an EMBL/GenBank/DDBJ whole genome shotgun (WGS) entry which is preliminary data.</text>
</comment>
<dbReference type="Proteomes" id="UP000216035">
    <property type="component" value="Unassembled WGS sequence"/>
</dbReference>
<keyword evidence="6" id="KW-1185">Reference proteome</keyword>
<gene>
    <name evidence="5" type="ORF">CHX27_14000</name>
</gene>
<dbReference type="Pfam" id="PF03575">
    <property type="entry name" value="Peptidase_S51"/>
    <property type="match status" value="1"/>
</dbReference>
<evidence type="ECO:0000256" key="3">
    <source>
        <dbReference type="ARBA" id="ARBA00022801"/>
    </source>
</evidence>
<dbReference type="CDD" id="cd03145">
    <property type="entry name" value="GAT1_cyanophycinase"/>
    <property type="match status" value="1"/>
</dbReference>
<protein>
    <recommendedName>
        <fullName evidence="7">Cyanophycinase</fullName>
    </recommendedName>
</protein>
<accession>A0A255ZDH2</accession>
<proteinExistence type="inferred from homology"/>
<dbReference type="Gene3D" id="3.40.50.880">
    <property type="match status" value="1"/>
</dbReference>
<keyword evidence="2" id="KW-0645">Protease</keyword>
<dbReference type="PANTHER" id="PTHR36175">
    <property type="entry name" value="CYANOPHYCINASE"/>
    <property type="match status" value="1"/>
</dbReference>
<dbReference type="EMBL" id="NOXX01000224">
    <property type="protein sequence ID" value="OYQ39607.1"/>
    <property type="molecule type" value="Genomic_DNA"/>
</dbReference>
<organism evidence="5 6">
    <name type="scientific">Flavobacterium aurantiibacter</name>
    <dbReference type="NCBI Taxonomy" id="2023067"/>
    <lineage>
        <taxon>Bacteria</taxon>
        <taxon>Pseudomonadati</taxon>
        <taxon>Bacteroidota</taxon>
        <taxon>Flavobacteriia</taxon>
        <taxon>Flavobacteriales</taxon>
        <taxon>Flavobacteriaceae</taxon>
        <taxon>Flavobacterium</taxon>
    </lineage>
</organism>
<dbReference type="PANTHER" id="PTHR36175:SF1">
    <property type="entry name" value="CYANOPHYCINASE"/>
    <property type="match status" value="1"/>
</dbReference>
<dbReference type="OrthoDB" id="9799980at2"/>
<evidence type="ECO:0000313" key="5">
    <source>
        <dbReference type="EMBL" id="OYQ39607.1"/>
    </source>
</evidence>
<evidence type="ECO:0008006" key="7">
    <source>
        <dbReference type="Google" id="ProtNLM"/>
    </source>
</evidence>
<dbReference type="GO" id="GO:0006508">
    <property type="term" value="P:proteolysis"/>
    <property type="evidence" value="ECO:0007669"/>
    <property type="project" value="UniProtKB-KW"/>
</dbReference>
<dbReference type="InterPro" id="IPR005320">
    <property type="entry name" value="Peptidase_S51"/>
</dbReference>
<comment type="similarity">
    <text evidence="1">Belongs to the peptidase S51 family.</text>
</comment>
<evidence type="ECO:0000256" key="2">
    <source>
        <dbReference type="ARBA" id="ARBA00022670"/>
    </source>
</evidence>
<keyword evidence="3" id="KW-0378">Hydrolase</keyword>
<dbReference type="GO" id="GO:0008236">
    <property type="term" value="F:serine-type peptidase activity"/>
    <property type="evidence" value="ECO:0007669"/>
    <property type="project" value="UniProtKB-KW"/>
</dbReference>
<sequence length="424" mass="46483">MKKWLLFVFIGVKVCAQGYTSYFTGNSTNVTTVPLAGYCLMGGATENDNAMTWLLQRANGGDVVVLRSSGSDGYNDYFYSDLGVNVNSVETLVITSVAGATNPYVLNKVAQAELIWIAGGDQFNYVSFFKDNALETLLNAHINEKNAPIGGTSAGMAILGAHYFSAQNGSVTSAQATSNPFHPNVTIGSNDFLQIPILANTITDTHFDNPDRRGRLATFLARLVSENQERKFGIASNEYVSVCIDENGIARVFGDFPNYEEYAFFVQPNCTEEFVPEICTANTALTWNRNGEALKVYRVPGTQNGMHTFNLNDWNSGSGGTWFNWRVVNGSIAVTSAVNPQCFLAQPEVVADVEIGLAPNPVHDWLHFDRLVSAVSIFGLDGKCLFDSKNAVVQSVDFSGIPAGYYVLSYEWEGVRFYRKILRN</sequence>
<dbReference type="RefSeq" id="WP_094487383.1">
    <property type="nucleotide sequence ID" value="NZ_NOXX01000224.1"/>
</dbReference>
<evidence type="ECO:0000256" key="1">
    <source>
        <dbReference type="ARBA" id="ARBA00006534"/>
    </source>
</evidence>
<reference evidence="5 6" key="1">
    <citation type="submission" date="2017-07" db="EMBL/GenBank/DDBJ databases">
        <title>Flavobacterium cyanobacteriorum sp. nov., isolated from cyanobacterial aggregates in a eutrophic lake.</title>
        <authorList>
            <person name="Cai H."/>
        </authorList>
    </citation>
    <scope>NUCLEOTIDE SEQUENCE [LARGE SCALE GENOMIC DNA]</scope>
    <source>
        <strain evidence="5 6">TH167</strain>
    </source>
</reference>
<dbReference type="InterPro" id="IPR029062">
    <property type="entry name" value="Class_I_gatase-like"/>
</dbReference>
<dbReference type="AlphaFoldDB" id="A0A255ZDH2"/>
<evidence type="ECO:0000256" key="4">
    <source>
        <dbReference type="ARBA" id="ARBA00022825"/>
    </source>
</evidence>
<keyword evidence="4" id="KW-0720">Serine protease</keyword>
<evidence type="ECO:0000313" key="6">
    <source>
        <dbReference type="Proteomes" id="UP000216035"/>
    </source>
</evidence>
<dbReference type="SUPFAM" id="SSF52317">
    <property type="entry name" value="Class I glutamine amidotransferase-like"/>
    <property type="match status" value="1"/>
</dbReference>
<name>A0A255ZDH2_9FLAO</name>